<name>A0ACD5Y8G6_AVESA</name>
<evidence type="ECO:0000313" key="1">
    <source>
        <dbReference type="EnsemblPlants" id="AVESA.00010b.r2.5CG0932530.1.CDS"/>
    </source>
</evidence>
<reference evidence="1" key="1">
    <citation type="submission" date="2021-05" db="EMBL/GenBank/DDBJ databases">
        <authorList>
            <person name="Scholz U."/>
            <person name="Mascher M."/>
            <person name="Fiebig A."/>
        </authorList>
    </citation>
    <scope>NUCLEOTIDE SEQUENCE [LARGE SCALE GENOMIC DNA]</scope>
</reference>
<sequence>MHDQPALQYHYAKQNITKIETAVPNLLSAVLRLTTFYSHSLTDSPNRQQETSHAYRLHIIQPRLPFVCKEKLQDGRYSSLPGIGTFGLAKLVVSIQSYSSIAALLQLMATMPVLVSANVASPNCSRKCGNISIPYPFGISNGCHREGFKLDCNEAYHPPKLFMDSSGVEVLEISAQHNTLIINSGILSLAGSASVYATWAVPLNSNIYTMSALRNDLVVLGCGFWVLFGWTLQEVTTSSMKYDCVPGDPTKRACSSESSNGCNSIVLGSDSNLITIKLDQLSETSPINASLAIMEDGWRKESALTLQKAVSSDTSLSASESVLHSIPGVPIRTVISWVFHNLSCAEAMNSSDFGCLSNNSYCLDYQGDSTIGGYICSCRHGYEGNSYERHGCQDVDECTNLGEYCFGQCINLIGSYACTCPHGTTGNPREQNGCSSTESAKEKNSGFVTAVAIGNGVGVLLIILGVLYARGKLIVWKAKKSRDFFFKQNRGLLLQRLVDKDIAEKMMFSLEELEKATNKFDKARKLGGGGHGTVYKGILSDQRVVAIKKSKVIIQRETDDFINEVVILSQVNHRNVVKLFGCCLETEVPLLVYEFISNGTLSDQLHVSTPLSFPFPWKERLRIALETSRCLAYLHSAASVSIVHRDIKSTNVLLDDQLTAKVSDFGASRGIPIGQTGVTTAVQGNFGYLDPEYYHTWRLTEKSDVYSFGVMLVELLTRKKPCVHMPSPGASLTTEFILQVNQDKLFEMLDQQVIKERGEEAKEVAEVAVMCLSLKGEDRPTMRQVETRLEAMQTVANSTPMEQNNVNVDGDNFSRRYSMEEECMSSMGLPR</sequence>
<keyword evidence="2" id="KW-1185">Reference proteome</keyword>
<evidence type="ECO:0000313" key="2">
    <source>
        <dbReference type="Proteomes" id="UP001732700"/>
    </source>
</evidence>
<reference evidence="1" key="2">
    <citation type="submission" date="2025-09" db="UniProtKB">
        <authorList>
            <consortium name="EnsemblPlants"/>
        </authorList>
    </citation>
    <scope>IDENTIFICATION</scope>
</reference>
<proteinExistence type="predicted"/>
<dbReference type="EnsemblPlants" id="AVESA.00010b.r2.5CG0932530.1">
    <property type="protein sequence ID" value="AVESA.00010b.r2.5CG0932530.1.CDS"/>
    <property type="gene ID" value="AVESA.00010b.r2.5CG0932530"/>
</dbReference>
<protein>
    <submittedName>
        <fullName evidence="1">Uncharacterized protein</fullName>
    </submittedName>
</protein>
<dbReference type="Proteomes" id="UP001732700">
    <property type="component" value="Chromosome 5C"/>
</dbReference>
<organism evidence="1 2">
    <name type="scientific">Avena sativa</name>
    <name type="common">Oat</name>
    <dbReference type="NCBI Taxonomy" id="4498"/>
    <lineage>
        <taxon>Eukaryota</taxon>
        <taxon>Viridiplantae</taxon>
        <taxon>Streptophyta</taxon>
        <taxon>Embryophyta</taxon>
        <taxon>Tracheophyta</taxon>
        <taxon>Spermatophyta</taxon>
        <taxon>Magnoliopsida</taxon>
        <taxon>Liliopsida</taxon>
        <taxon>Poales</taxon>
        <taxon>Poaceae</taxon>
        <taxon>BOP clade</taxon>
        <taxon>Pooideae</taxon>
        <taxon>Poodae</taxon>
        <taxon>Poeae</taxon>
        <taxon>Poeae Chloroplast Group 1 (Aveneae type)</taxon>
        <taxon>Aveninae</taxon>
        <taxon>Avena</taxon>
    </lineage>
</organism>
<accession>A0ACD5Y8G6</accession>